<name>A0A158SXB1_HAEIF</name>
<evidence type="ECO:0000313" key="1">
    <source>
        <dbReference type="EMBL" id="KIS35505.1"/>
    </source>
</evidence>
<dbReference type="AlphaFoldDB" id="A0A158SXB1"/>
<proteinExistence type="predicted"/>
<gene>
    <name evidence="1" type="ORF">NTHI1209_01112</name>
</gene>
<organism evidence="1 2">
    <name type="scientific">Haemophilus influenzae</name>
    <dbReference type="NCBI Taxonomy" id="727"/>
    <lineage>
        <taxon>Bacteria</taxon>
        <taxon>Pseudomonadati</taxon>
        <taxon>Pseudomonadota</taxon>
        <taxon>Gammaproteobacteria</taxon>
        <taxon>Pasteurellales</taxon>
        <taxon>Pasteurellaceae</taxon>
        <taxon>Haemophilus</taxon>
    </lineage>
</organism>
<comment type="caution">
    <text evidence="1">The sequence shown here is derived from an EMBL/GenBank/DDBJ whole genome shotgun (WGS) entry which is preliminary data.</text>
</comment>
<sequence length="38" mass="4505">MVESLLASQTDLESIMLEFSSIFYNDFFQIWEIKCPQT</sequence>
<dbReference type="PATRIC" id="fig|727.582.peg.1020"/>
<protein>
    <submittedName>
        <fullName evidence="1">Uncharacterized protein</fullName>
    </submittedName>
</protein>
<accession>A0A158SXB1</accession>
<evidence type="ECO:0000313" key="2">
    <source>
        <dbReference type="Proteomes" id="UP000050700"/>
    </source>
</evidence>
<reference evidence="1 2" key="1">
    <citation type="submission" date="2014-05" db="EMBL/GenBank/DDBJ databases">
        <title>Methylome analysis of the phasevarions of Haemophilus influenzae.</title>
        <authorList>
            <person name="Atack J.M."/>
            <person name="Fox K.L."/>
            <person name="Power P.M."/>
            <person name="Clark T."/>
            <person name="Jurcisek J."/>
            <person name="Korlach J."/>
            <person name="Bakaletz L.O."/>
            <person name="Jennings M.P."/>
        </authorList>
    </citation>
    <scope>NUCLEOTIDE SEQUENCE [LARGE SCALE GENOMIC DNA]</scope>
    <source>
        <strain evidence="1 2">1209</strain>
    </source>
</reference>
<dbReference type="EMBL" id="JMQP01000002">
    <property type="protein sequence ID" value="KIS35505.1"/>
    <property type="molecule type" value="Genomic_DNA"/>
</dbReference>
<dbReference type="Proteomes" id="UP000050700">
    <property type="component" value="Unassembled WGS sequence"/>
</dbReference>